<name>L2GLH2_VITCO</name>
<evidence type="ECO:0000313" key="2">
    <source>
        <dbReference type="EMBL" id="ELA41696.1"/>
    </source>
</evidence>
<dbReference type="EMBL" id="JH370139">
    <property type="protein sequence ID" value="ELA41696.1"/>
    <property type="molecule type" value="Genomic_DNA"/>
</dbReference>
<accession>L2GLH2</accession>
<keyword evidence="1" id="KW-0472">Membrane</keyword>
<dbReference type="Proteomes" id="UP000011082">
    <property type="component" value="Unassembled WGS sequence"/>
</dbReference>
<dbReference type="InParanoid" id="L2GLH2"/>
<feature type="non-terminal residue" evidence="2">
    <location>
        <position position="1"/>
    </location>
</feature>
<dbReference type="GeneID" id="19881911"/>
<dbReference type="AlphaFoldDB" id="L2GLH2"/>
<evidence type="ECO:0000313" key="3">
    <source>
        <dbReference type="Proteomes" id="UP000011082"/>
    </source>
</evidence>
<keyword evidence="1" id="KW-1133">Transmembrane helix</keyword>
<keyword evidence="1" id="KW-0812">Transmembrane</keyword>
<proteinExistence type="predicted"/>
<evidence type="ECO:0000256" key="1">
    <source>
        <dbReference type="SAM" id="Phobius"/>
    </source>
</evidence>
<reference evidence="3" key="1">
    <citation type="submission" date="2011-05" db="EMBL/GenBank/DDBJ databases">
        <title>The genome sequence of Vittaforma corneae strain ATCC 50505.</title>
        <authorList>
            <consortium name="The Broad Institute Genome Sequencing Platform"/>
            <person name="Cuomo C."/>
            <person name="Didier E."/>
            <person name="Bowers L."/>
            <person name="Young S.K."/>
            <person name="Zeng Q."/>
            <person name="Gargeya S."/>
            <person name="Fitzgerald M."/>
            <person name="Haas B."/>
            <person name="Abouelleil A."/>
            <person name="Alvarado L."/>
            <person name="Arachchi H.M."/>
            <person name="Berlin A."/>
            <person name="Chapman S.B."/>
            <person name="Gearin G."/>
            <person name="Goldberg J."/>
            <person name="Griggs A."/>
            <person name="Gujja S."/>
            <person name="Hansen M."/>
            <person name="Heiman D."/>
            <person name="Howarth C."/>
            <person name="Larimer J."/>
            <person name="Lui A."/>
            <person name="MacDonald P.J.P."/>
            <person name="McCowen C."/>
            <person name="Montmayeur A."/>
            <person name="Murphy C."/>
            <person name="Neiman D."/>
            <person name="Pearson M."/>
            <person name="Priest M."/>
            <person name="Roberts A."/>
            <person name="Saif S."/>
            <person name="Shea T."/>
            <person name="Sisk P."/>
            <person name="Stolte C."/>
            <person name="Sykes S."/>
            <person name="Wortman J."/>
            <person name="Nusbaum C."/>
            <person name="Birren B."/>
        </authorList>
    </citation>
    <scope>NUCLEOTIDE SEQUENCE [LARGE SCALE GENOMIC DNA]</scope>
    <source>
        <strain evidence="3">ATCC 50505</strain>
    </source>
</reference>
<dbReference type="RefSeq" id="XP_007604646.1">
    <property type="nucleotide sequence ID" value="XM_007604584.1"/>
</dbReference>
<protein>
    <submittedName>
        <fullName evidence="2">Uncharacterized protein</fullName>
    </submittedName>
</protein>
<feature type="transmembrane region" description="Helical" evidence="1">
    <location>
        <begin position="22"/>
        <end position="42"/>
    </location>
</feature>
<organism evidence="2 3">
    <name type="scientific">Vittaforma corneae (strain ATCC 50505)</name>
    <name type="common">Microsporidian parasite</name>
    <name type="synonym">Nosema corneum</name>
    <dbReference type="NCBI Taxonomy" id="993615"/>
    <lineage>
        <taxon>Eukaryota</taxon>
        <taxon>Fungi</taxon>
        <taxon>Fungi incertae sedis</taxon>
        <taxon>Microsporidia</taxon>
        <taxon>Nosematidae</taxon>
        <taxon>Vittaforma</taxon>
    </lineage>
</organism>
<keyword evidence="3" id="KW-1185">Reference proteome</keyword>
<dbReference type="HOGENOM" id="CLU_2151900_0_0_1"/>
<sequence length="112" mass="13458">VQHFHVVIVENIHEITANFDVIALHIFIKIFYMPILLLEAFIKSNLKHLDGDRINRKKYENAVESPSLIIEMNARFLLKAHFKYMQWLFRDLALLFYEISSDYLFLKTTYKH</sequence>
<dbReference type="VEuPathDB" id="MicrosporidiaDB:VICG_01200"/>
<gene>
    <name evidence="2" type="ORF">VICG_01200</name>
</gene>